<name>A0A8H5WIW0_FUSHE</name>
<keyword evidence="4" id="KW-1185">Reference proteome</keyword>
<protein>
    <submittedName>
        <fullName evidence="3">Uncharacterized protein</fullName>
    </submittedName>
</protein>
<feature type="compositionally biased region" description="Low complexity" evidence="1">
    <location>
        <begin position="100"/>
        <end position="109"/>
    </location>
</feature>
<evidence type="ECO:0000256" key="2">
    <source>
        <dbReference type="SAM" id="SignalP"/>
    </source>
</evidence>
<dbReference type="EMBL" id="JAAGWQ010000212">
    <property type="protein sequence ID" value="KAF5659674.1"/>
    <property type="molecule type" value="Genomic_DNA"/>
</dbReference>
<evidence type="ECO:0000313" key="3">
    <source>
        <dbReference type="EMBL" id="KAF5659674.1"/>
    </source>
</evidence>
<accession>A0A8H5WIW0</accession>
<organism evidence="3 4">
    <name type="scientific">Fusarium heterosporum</name>
    <dbReference type="NCBI Taxonomy" id="42747"/>
    <lineage>
        <taxon>Eukaryota</taxon>
        <taxon>Fungi</taxon>
        <taxon>Dikarya</taxon>
        <taxon>Ascomycota</taxon>
        <taxon>Pezizomycotina</taxon>
        <taxon>Sordariomycetes</taxon>
        <taxon>Hypocreomycetidae</taxon>
        <taxon>Hypocreales</taxon>
        <taxon>Nectriaceae</taxon>
        <taxon>Fusarium</taxon>
        <taxon>Fusarium heterosporum species complex</taxon>
    </lineage>
</organism>
<evidence type="ECO:0000313" key="4">
    <source>
        <dbReference type="Proteomes" id="UP000567885"/>
    </source>
</evidence>
<dbReference type="AlphaFoldDB" id="A0A8H5WIW0"/>
<proteinExistence type="predicted"/>
<feature type="non-terminal residue" evidence="3">
    <location>
        <position position="121"/>
    </location>
</feature>
<feature type="region of interest" description="Disordered" evidence="1">
    <location>
        <begin position="43"/>
        <end position="121"/>
    </location>
</feature>
<reference evidence="3 4" key="1">
    <citation type="submission" date="2020-05" db="EMBL/GenBank/DDBJ databases">
        <title>Identification and distribution of gene clusters putatively required for synthesis of sphingolipid metabolism inhibitors in phylogenetically diverse species of the filamentous fungus Fusarium.</title>
        <authorList>
            <person name="Kim H.-S."/>
            <person name="Busman M."/>
            <person name="Brown D.W."/>
            <person name="Divon H."/>
            <person name="Uhlig S."/>
            <person name="Proctor R.H."/>
        </authorList>
    </citation>
    <scope>NUCLEOTIDE SEQUENCE [LARGE SCALE GENOMIC DNA]</scope>
    <source>
        <strain evidence="3 4">NRRL 20693</strain>
    </source>
</reference>
<feature type="signal peptide" evidence="2">
    <location>
        <begin position="1"/>
        <end position="23"/>
    </location>
</feature>
<dbReference type="Proteomes" id="UP000567885">
    <property type="component" value="Unassembled WGS sequence"/>
</dbReference>
<keyword evidence="2" id="KW-0732">Signal</keyword>
<sequence length="121" mass="12986">MRCNGTRLAVALSLLLTVQSAQAGPMWTGKIEKRNPVAFLGVRMENSQAPSAAHNENGSGDGDQTTPRPIFETPNSVPEPNPLLSDTQEDSKGKSPYSKPVEPVEVIPIQPTDQAPEPTRP</sequence>
<comment type="caution">
    <text evidence="3">The sequence shown here is derived from an EMBL/GenBank/DDBJ whole genome shotgun (WGS) entry which is preliminary data.</text>
</comment>
<dbReference type="OrthoDB" id="2362516at2759"/>
<feature type="chain" id="PRO_5034559293" evidence="2">
    <location>
        <begin position="24"/>
        <end position="121"/>
    </location>
</feature>
<evidence type="ECO:0000256" key="1">
    <source>
        <dbReference type="SAM" id="MobiDB-lite"/>
    </source>
</evidence>
<gene>
    <name evidence="3" type="ORF">FHETE_9319</name>
</gene>
<feature type="compositionally biased region" description="Polar residues" evidence="1">
    <location>
        <begin position="45"/>
        <end position="78"/>
    </location>
</feature>